<keyword evidence="1 3" id="KW-0808">Transferase</keyword>
<dbReference type="AlphaFoldDB" id="A0A5B0EJA8"/>
<evidence type="ECO:0000313" key="3">
    <source>
        <dbReference type="EMBL" id="KAA0977931.1"/>
    </source>
</evidence>
<sequence>MSDTEQSIGRYTSGDLRERLHAALRAAGKEPAVLLPGDLGEAEHFHTGGQAATAAVAKALGIGLGTRVLDVGAGLGGPARFFASLGAVVTGVERDEELVQLARELNTASAKSGSVAMLVAPGQRTNLATGSFDTAVMLHVGMNLENKAAVFAEVHRLLRPGGNFGIFDLMGTNALEYPLPWADAPAASYVEAASAYERYLRSAGFAIRQDVPGGTMMPAALPPTGQGGAAAGLEAPILLGADAGVRISNLAAALKSGSLTARLLVALRP</sequence>
<proteinExistence type="predicted"/>
<dbReference type="InterPro" id="IPR050447">
    <property type="entry name" value="Erg6_SMT_methyltransf"/>
</dbReference>
<dbReference type="InterPro" id="IPR013216">
    <property type="entry name" value="Methyltransf_11"/>
</dbReference>
<dbReference type="PANTHER" id="PTHR44068:SF11">
    <property type="entry name" value="GERANYL DIPHOSPHATE 2-C-METHYLTRANSFERASE"/>
    <property type="match status" value="1"/>
</dbReference>
<reference evidence="3 4" key="1">
    <citation type="submission" date="2019-07" db="EMBL/GenBank/DDBJ databases">
        <title>Analysis of the biochemical properties, biological activity and biotechnological potential of siderophores and biosurfactants produced by Antarctic psychrotolerant bacteria.</title>
        <authorList>
            <person name="Styczynski M."/>
            <person name="Krucon T."/>
            <person name="Decewicz P."/>
            <person name="Dziewit L."/>
        </authorList>
    </citation>
    <scope>NUCLEOTIDE SEQUENCE [LARGE SCALE GENOMIC DNA]</scope>
    <source>
        <strain evidence="3 4">ANT_H27</strain>
    </source>
</reference>
<keyword evidence="3" id="KW-0489">Methyltransferase</keyword>
<dbReference type="PANTHER" id="PTHR44068">
    <property type="entry name" value="ZGC:194242"/>
    <property type="match status" value="1"/>
</dbReference>
<dbReference type="GO" id="GO:0008757">
    <property type="term" value="F:S-adenosylmethionine-dependent methyltransferase activity"/>
    <property type="evidence" value="ECO:0007669"/>
    <property type="project" value="InterPro"/>
</dbReference>
<dbReference type="GO" id="GO:0032259">
    <property type="term" value="P:methylation"/>
    <property type="evidence" value="ECO:0007669"/>
    <property type="project" value="UniProtKB-KW"/>
</dbReference>
<evidence type="ECO:0000313" key="4">
    <source>
        <dbReference type="Proteomes" id="UP000323856"/>
    </source>
</evidence>
<dbReference type="Pfam" id="PF08241">
    <property type="entry name" value="Methyltransf_11"/>
    <property type="match status" value="1"/>
</dbReference>
<dbReference type="Gene3D" id="3.40.50.150">
    <property type="entry name" value="Vaccinia Virus protein VP39"/>
    <property type="match status" value="1"/>
</dbReference>
<feature type="domain" description="Methyltransferase type 11" evidence="2">
    <location>
        <begin position="69"/>
        <end position="164"/>
    </location>
</feature>
<dbReference type="SUPFAM" id="SSF53335">
    <property type="entry name" value="S-adenosyl-L-methionine-dependent methyltransferases"/>
    <property type="match status" value="1"/>
</dbReference>
<dbReference type="Proteomes" id="UP000323856">
    <property type="component" value="Unassembled WGS sequence"/>
</dbReference>
<evidence type="ECO:0000256" key="1">
    <source>
        <dbReference type="ARBA" id="ARBA00022679"/>
    </source>
</evidence>
<organism evidence="3 4">
    <name type="scientific">Paeniglutamicibacter gangotriensis</name>
    <dbReference type="NCBI Taxonomy" id="254787"/>
    <lineage>
        <taxon>Bacteria</taxon>
        <taxon>Bacillati</taxon>
        <taxon>Actinomycetota</taxon>
        <taxon>Actinomycetes</taxon>
        <taxon>Micrococcales</taxon>
        <taxon>Micrococcaceae</taxon>
        <taxon>Paeniglutamicibacter</taxon>
    </lineage>
</organism>
<name>A0A5B0EJA8_9MICC</name>
<dbReference type="OrthoDB" id="9805171at2"/>
<dbReference type="RefSeq" id="WP_149619097.1">
    <property type="nucleotide sequence ID" value="NZ_VOBL01000005.1"/>
</dbReference>
<accession>A0A5B0EJA8</accession>
<comment type="caution">
    <text evidence="3">The sequence shown here is derived from an EMBL/GenBank/DDBJ whole genome shotgun (WGS) entry which is preliminary data.</text>
</comment>
<gene>
    <name evidence="3" type="ORF">FQ154_06650</name>
</gene>
<dbReference type="CDD" id="cd02440">
    <property type="entry name" value="AdoMet_MTases"/>
    <property type="match status" value="1"/>
</dbReference>
<evidence type="ECO:0000259" key="2">
    <source>
        <dbReference type="Pfam" id="PF08241"/>
    </source>
</evidence>
<dbReference type="InterPro" id="IPR029063">
    <property type="entry name" value="SAM-dependent_MTases_sf"/>
</dbReference>
<dbReference type="EMBL" id="VOBL01000005">
    <property type="protein sequence ID" value="KAA0977931.1"/>
    <property type="molecule type" value="Genomic_DNA"/>
</dbReference>
<protein>
    <submittedName>
        <fullName evidence="3">Class I SAM-dependent methyltransferase</fullName>
    </submittedName>
</protein>